<dbReference type="AlphaFoldDB" id="A0A833FEN9"/>
<evidence type="ECO:0000313" key="2">
    <source>
        <dbReference type="Proteomes" id="UP000434554"/>
    </source>
</evidence>
<reference evidence="1 2" key="1">
    <citation type="submission" date="2019-09" db="EMBL/GenBank/DDBJ databases">
        <title>Draft genome sequence of 3 type strains from the CCUG.</title>
        <authorList>
            <person name="Pineiro-Iglesias B."/>
            <person name="Tunovic T."/>
            <person name="Unosson C."/>
            <person name="Inganas E."/>
            <person name="Ohlen M."/>
            <person name="Cardew S."/>
            <person name="Jensie-Markopoulos S."/>
            <person name="Salva-Serra F."/>
            <person name="Jaen-Luchoro D."/>
            <person name="Karlsson R."/>
            <person name="Svensson-Stadler L."/>
            <person name="Chun J."/>
            <person name="Moore E."/>
        </authorList>
    </citation>
    <scope>NUCLEOTIDE SEQUENCE [LARGE SCALE GENOMIC DNA]</scope>
    <source>
        <strain evidence="1 2">CCUG 65427</strain>
    </source>
</reference>
<evidence type="ECO:0000313" key="1">
    <source>
        <dbReference type="EMBL" id="KAB1477198.1"/>
    </source>
</evidence>
<dbReference type="Proteomes" id="UP000434554">
    <property type="component" value="Unassembled WGS sequence"/>
</dbReference>
<dbReference type="GeneID" id="83055602"/>
<gene>
    <name evidence="1" type="ORF">F8R14_09385</name>
</gene>
<sequence length="78" mass="8921">MIIDFENQDITEIVRKNEVPHIDVKIENSPNERSTEQAVLLMVAVARYALLMGISRHEAALKISEQLRLNANEHLKVN</sequence>
<proteinExistence type="predicted"/>
<dbReference type="EMBL" id="WBKH01000010">
    <property type="protein sequence ID" value="KAB1477198.1"/>
    <property type="molecule type" value="Genomic_DNA"/>
</dbReference>
<comment type="caution">
    <text evidence="1">The sequence shown here is derived from an EMBL/GenBank/DDBJ whole genome shotgun (WGS) entry which is preliminary data.</text>
</comment>
<dbReference type="RefSeq" id="WP_127008322.1">
    <property type="nucleotide sequence ID" value="NZ_RQUZ01000010.1"/>
</dbReference>
<name>A0A833FEN9_9FIRM</name>
<protein>
    <submittedName>
        <fullName evidence="1">Uncharacterized protein</fullName>
    </submittedName>
</protein>
<accession>A0A833FEN9</accession>
<organism evidence="1 2">
    <name type="scientific">Veillonella seminalis</name>
    <dbReference type="NCBI Taxonomy" id="1502943"/>
    <lineage>
        <taxon>Bacteria</taxon>
        <taxon>Bacillati</taxon>
        <taxon>Bacillota</taxon>
        <taxon>Negativicutes</taxon>
        <taxon>Veillonellales</taxon>
        <taxon>Veillonellaceae</taxon>
        <taxon>Veillonella</taxon>
    </lineage>
</organism>